<comment type="caution">
    <text evidence="3">The sequence shown here is derived from an EMBL/GenBank/DDBJ whole genome shotgun (WGS) entry which is preliminary data.</text>
</comment>
<evidence type="ECO:0000313" key="3">
    <source>
        <dbReference type="EMBL" id="TBW50002.1"/>
    </source>
</evidence>
<feature type="domain" description="Acyltransferase MbtK/IucB-like conserved" evidence="2">
    <location>
        <begin position="167"/>
        <end position="214"/>
    </location>
</feature>
<evidence type="ECO:0000256" key="1">
    <source>
        <dbReference type="ARBA" id="ARBA00004924"/>
    </source>
</evidence>
<dbReference type="Pfam" id="PF13523">
    <property type="entry name" value="Acetyltransf_8"/>
    <property type="match status" value="1"/>
</dbReference>
<dbReference type="Proteomes" id="UP000313645">
    <property type="component" value="Unassembled WGS sequence"/>
</dbReference>
<dbReference type="PANTHER" id="PTHR31438">
    <property type="entry name" value="LYSINE N-ACYLTRANSFERASE C17G9.06C-RELATED"/>
    <property type="match status" value="1"/>
</dbReference>
<dbReference type="InterPro" id="IPR016181">
    <property type="entry name" value="Acyl_CoA_acyltransferase"/>
</dbReference>
<dbReference type="SMART" id="SM01006">
    <property type="entry name" value="AlcB"/>
    <property type="match status" value="1"/>
</dbReference>
<reference evidence="3 4" key="1">
    <citation type="submission" date="2019-02" db="EMBL/GenBank/DDBJ databases">
        <title>Marinobacter halodurans sp. nov., a marine bacterium isolated from sea tidal flat.</title>
        <authorList>
            <person name="Yoo Y."/>
            <person name="Lee D.W."/>
            <person name="Kim B.S."/>
            <person name="Kim J.-J."/>
        </authorList>
    </citation>
    <scope>NUCLEOTIDE SEQUENCE [LARGE SCALE GENOMIC DNA]</scope>
    <source>
        <strain evidence="3 4">YJ-S3-2</strain>
    </source>
</reference>
<dbReference type="SUPFAM" id="SSF55729">
    <property type="entry name" value="Acyl-CoA N-acyltransferases (Nat)"/>
    <property type="match status" value="1"/>
</dbReference>
<comment type="pathway">
    <text evidence="1">Siderophore biosynthesis.</text>
</comment>
<evidence type="ECO:0000313" key="4">
    <source>
        <dbReference type="Proteomes" id="UP000313645"/>
    </source>
</evidence>
<accession>A0ABY1ZHS5</accession>
<protein>
    <submittedName>
        <fullName evidence="3">N-acetyltransferase</fullName>
    </submittedName>
</protein>
<sequence>MTEVIDRAALPLPDGRMLQASAEGRRITLAVAGQPSIQFGIGPDAPTLGVDVMECGERDPQQAVWLASYWLFATRPGSQSLEWSGLPLTPAMRDAGLVMPAADGGWQTLRTAFWQLPSPWLRSGTGADFPQAMQMVSGVRFPRRPPKPVGEVYRRFDARLGSWISLRTLDIEQDLERFNRWQNTPRVEKFWEEGGSLETHRAHLEKLADDPHCLQLIGCFDDEPFAFFDAYWAREDRIGPYYEADHYDRGIHMLVGEEHHRGPHKVASWLPALVHYLFLDDPRTRMIVSEPRSDNDRMIHHLQRIGFHRQKDFDFPHKRAAMMALTRECFFDRCYLC</sequence>
<keyword evidence="4" id="KW-1185">Reference proteome</keyword>
<dbReference type="RefSeq" id="WP_131483450.1">
    <property type="nucleotide sequence ID" value="NZ_SJDL01000037.1"/>
</dbReference>
<evidence type="ECO:0000259" key="2">
    <source>
        <dbReference type="SMART" id="SM01006"/>
    </source>
</evidence>
<organism evidence="3 4">
    <name type="scientific">Marinobacter halodurans</name>
    <dbReference type="NCBI Taxonomy" id="2528979"/>
    <lineage>
        <taxon>Bacteria</taxon>
        <taxon>Pseudomonadati</taxon>
        <taxon>Pseudomonadota</taxon>
        <taxon>Gammaproteobacteria</taxon>
        <taxon>Pseudomonadales</taxon>
        <taxon>Marinobacteraceae</taxon>
        <taxon>Marinobacter</taxon>
    </lineage>
</organism>
<dbReference type="EMBL" id="SJDL01000037">
    <property type="protein sequence ID" value="TBW50002.1"/>
    <property type="molecule type" value="Genomic_DNA"/>
</dbReference>
<proteinExistence type="predicted"/>
<name>A0ABY1ZHS5_9GAMM</name>
<dbReference type="PANTHER" id="PTHR31438:SF1">
    <property type="entry name" value="LYSINE N-ACYLTRANSFERASE C17G9.06C-RELATED"/>
    <property type="match status" value="1"/>
</dbReference>
<dbReference type="Gene3D" id="3.40.630.30">
    <property type="match status" value="1"/>
</dbReference>
<dbReference type="InterPro" id="IPR019432">
    <property type="entry name" value="Acyltransferase_MbtK/IucB-like"/>
</dbReference>
<gene>
    <name evidence="3" type="ORF">EZI54_18950</name>
</gene>